<dbReference type="InterPro" id="IPR018321">
    <property type="entry name" value="Glucosamine6P_isomerase_CS"/>
</dbReference>
<evidence type="ECO:0000256" key="6">
    <source>
        <dbReference type="ARBA" id="ARBA00020337"/>
    </source>
</evidence>
<comment type="function">
    <text evidence="2 7">Hydrolysis of 6-phosphogluconolactone to 6-phosphogluconate.</text>
</comment>
<evidence type="ECO:0000256" key="4">
    <source>
        <dbReference type="ARBA" id="ARBA00010662"/>
    </source>
</evidence>
<evidence type="ECO:0000256" key="1">
    <source>
        <dbReference type="ARBA" id="ARBA00000832"/>
    </source>
</evidence>
<dbReference type="PANTHER" id="PTHR11054:SF0">
    <property type="entry name" value="6-PHOSPHOGLUCONOLACTONASE"/>
    <property type="match status" value="1"/>
</dbReference>
<dbReference type="PROSITE" id="PS01161">
    <property type="entry name" value="GLC_GALNAC_ISOMERASE"/>
    <property type="match status" value="1"/>
</dbReference>
<keyword evidence="10" id="KW-1185">Reference proteome</keyword>
<evidence type="ECO:0000313" key="10">
    <source>
        <dbReference type="Proteomes" id="UP001626537"/>
    </source>
</evidence>
<dbReference type="Pfam" id="PF01182">
    <property type="entry name" value="Glucosamine_iso"/>
    <property type="match status" value="1"/>
</dbReference>
<dbReference type="CDD" id="cd01400">
    <property type="entry name" value="6PGL"/>
    <property type="match status" value="1"/>
</dbReference>
<evidence type="ECO:0000313" key="9">
    <source>
        <dbReference type="EMBL" id="WOJ94549.1"/>
    </source>
</evidence>
<evidence type="ECO:0000256" key="3">
    <source>
        <dbReference type="ARBA" id="ARBA00004961"/>
    </source>
</evidence>
<name>A0ABZ0I7K4_9GAMM</name>
<feature type="domain" description="Glucosamine/galactosamine-6-phosphate isomerase" evidence="8">
    <location>
        <begin position="13"/>
        <end position="221"/>
    </location>
</feature>
<dbReference type="InterPro" id="IPR039104">
    <property type="entry name" value="6PGL"/>
</dbReference>
<comment type="catalytic activity">
    <reaction evidence="1 7">
        <text>6-phospho-D-glucono-1,5-lactone + H2O = 6-phospho-D-gluconate + H(+)</text>
        <dbReference type="Rhea" id="RHEA:12556"/>
        <dbReference type="ChEBI" id="CHEBI:15377"/>
        <dbReference type="ChEBI" id="CHEBI:15378"/>
        <dbReference type="ChEBI" id="CHEBI:57955"/>
        <dbReference type="ChEBI" id="CHEBI:58759"/>
        <dbReference type="EC" id="3.1.1.31"/>
    </reaction>
</comment>
<comment type="similarity">
    <text evidence="4 7">Belongs to the glucosamine/galactosamine-6-phosphate isomerase family. 6-phosphogluconolactonase subfamily.</text>
</comment>
<dbReference type="Gene3D" id="3.40.50.1360">
    <property type="match status" value="1"/>
</dbReference>
<keyword evidence="7 9" id="KW-0378">Hydrolase</keyword>
<organism evidence="9 10">
    <name type="scientific">Congregibacter variabilis</name>
    <dbReference type="NCBI Taxonomy" id="3081200"/>
    <lineage>
        <taxon>Bacteria</taxon>
        <taxon>Pseudomonadati</taxon>
        <taxon>Pseudomonadota</taxon>
        <taxon>Gammaproteobacteria</taxon>
        <taxon>Cellvibrionales</taxon>
        <taxon>Halieaceae</taxon>
        <taxon>Congregibacter</taxon>
    </lineage>
</organism>
<evidence type="ECO:0000256" key="7">
    <source>
        <dbReference type="RuleBase" id="RU365095"/>
    </source>
</evidence>
<evidence type="ECO:0000256" key="2">
    <source>
        <dbReference type="ARBA" id="ARBA00002681"/>
    </source>
</evidence>
<accession>A0ABZ0I7K4</accession>
<dbReference type="SUPFAM" id="SSF100950">
    <property type="entry name" value="NagB/RpiA/CoA transferase-like"/>
    <property type="match status" value="1"/>
</dbReference>
<dbReference type="RefSeq" id="WP_407349185.1">
    <property type="nucleotide sequence ID" value="NZ_CP136864.1"/>
</dbReference>
<evidence type="ECO:0000259" key="8">
    <source>
        <dbReference type="Pfam" id="PF01182"/>
    </source>
</evidence>
<protein>
    <recommendedName>
        <fullName evidence="6 7">6-phosphogluconolactonase</fullName>
        <shortName evidence="7">6PGL</shortName>
        <ecNumber evidence="5 7">3.1.1.31</ecNumber>
    </recommendedName>
</protein>
<dbReference type="InterPro" id="IPR037171">
    <property type="entry name" value="NagB/RpiA_transferase-like"/>
</dbReference>
<dbReference type="InterPro" id="IPR005900">
    <property type="entry name" value="6-phosphogluconolactonase_DevB"/>
</dbReference>
<sequence>MSDTHFLEFESRSVLDEMMAEAVTAVLQQAIATRGKASLVVSGGSTPKGFFQAMAHKAIDWSKLTITLADDRWVPPSHEDSNDRLVQENLLQGPAAAANFIPLVTEDAHPRDAVESVSERLADLGTVDVMILGMGGDGHFASLFPDSETLKPGLDLNSGNTLIAVDPPVAPHARMSMTLPRIFDTRHLLVHLVGDEKRAIWEKASAERDPERLPIAAVIASESPRADVYWAP</sequence>
<proteinExistence type="inferred from homology"/>
<dbReference type="PANTHER" id="PTHR11054">
    <property type="entry name" value="6-PHOSPHOGLUCONOLACTONASE"/>
    <property type="match status" value="1"/>
</dbReference>
<dbReference type="EC" id="3.1.1.31" evidence="5 7"/>
<comment type="pathway">
    <text evidence="3 7">Carbohydrate degradation; pentose phosphate pathway; D-ribulose 5-phosphate from D-glucose 6-phosphate (oxidative stage): step 2/3.</text>
</comment>
<dbReference type="EMBL" id="CP136864">
    <property type="protein sequence ID" value="WOJ94549.1"/>
    <property type="molecule type" value="Genomic_DNA"/>
</dbReference>
<evidence type="ECO:0000256" key="5">
    <source>
        <dbReference type="ARBA" id="ARBA00013198"/>
    </source>
</evidence>
<dbReference type="GO" id="GO:0017057">
    <property type="term" value="F:6-phosphogluconolactonase activity"/>
    <property type="evidence" value="ECO:0007669"/>
    <property type="project" value="UniProtKB-EC"/>
</dbReference>
<reference evidence="9 10" key="1">
    <citation type="submission" date="2023-10" db="EMBL/GenBank/DDBJ databases">
        <title>Two novel species belonging to the OM43/NOR5 clade.</title>
        <authorList>
            <person name="Park M."/>
        </authorList>
    </citation>
    <scope>NUCLEOTIDE SEQUENCE [LARGE SCALE GENOMIC DNA]</scope>
    <source>
        <strain evidence="9 10">IMCC43200</strain>
    </source>
</reference>
<dbReference type="NCBIfam" id="TIGR01198">
    <property type="entry name" value="pgl"/>
    <property type="match status" value="1"/>
</dbReference>
<gene>
    <name evidence="7 9" type="primary">pgl</name>
    <name evidence="9" type="ORF">R0135_05135</name>
</gene>
<dbReference type="Proteomes" id="UP001626537">
    <property type="component" value="Chromosome"/>
</dbReference>
<dbReference type="InterPro" id="IPR006148">
    <property type="entry name" value="Glc/Gal-6P_isomerase"/>
</dbReference>